<accession>A0A368FXJ4</accession>
<name>A0A368FXJ4_ANCCA</name>
<evidence type="ECO:0000313" key="3">
    <source>
        <dbReference type="Proteomes" id="UP000252519"/>
    </source>
</evidence>
<dbReference type="STRING" id="29170.A0A368FXJ4"/>
<evidence type="ECO:0000256" key="1">
    <source>
        <dbReference type="SAM" id="Phobius"/>
    </source>
</evidence>
<feature type="transmembrane region" description="Helical" evidence="1">
    <location>
        <begin position="54"/>
        <end position="73"/>
    </location>
</feature>
<dbReference type="OrthoDB" id="2151161at2759"/>
<dbReference type="EMBL" id="JOJR01000514">
    <property type="protein sequence ID" value="RCN36913.1"/>
    <property type="molecule type" value="Genomic_DNA"/>
</dbReference>
<proteinExistence type="predicted"/>
<dbReference type="AlphaFoldDB" id="A0A368FXJ4"/>
<evidence type="ECO:0000313" key="2">
    <source>
        <dbReference type="EMBL" id="RCN36913.1"/>
    </source>
</evidence>
<reference evidence="2 3" key="1">
    <citation type="submission" date="2014-10" db="EMBL/GenBank/DDBJ databases">
        <title>Draft genome of the hookworm Ancylostoma caninum.</title>
        <authorList>
            <person name="Mitreva M."/>
        </authorList>
    </citation>
    <scope>NUCLEOTIDE SEQUENCE [LARGE SCALE GENOMIC DNA]</scope>
    <source>
        <strain evidence="2 3">Baltimore</strain>
    </source>
</reference>
<keyword evidence="1" id="KW-0472">Membrane</keyword>
<keyword evidence="1" id="KW-0812">Transmembrane</keyword>
<dbReference type="Proteomes" id="UP000252519">
    <property type="component" value="Unassembled WGS sequence"/>
</dbReference>
<keyword evidence="1" id="KW-1133">Transmembrane helix</keyword>
<sequence length="111" mass="12944">MILWKFLSLVEGDLAALSSRAFFFKEERFFPPLLFPPLLLSRNVANKGLFKWEWMIVALLGLAMTSANLYGYLRCRWADTTQFTNYLSKWAFLSVLRRQNPSTSDPMQQTI</sequence>
<gene>
    <name evidence="2" type="ORF">ANCCAN_17199</name>
</gene>
<comment type="caution">
    <text evidence="2">The sequence shown here is derived from an EMBL/GenBank/DDBJ whole genome shotgun (WGS) entry which is preliminary data.</text>
</comment>
<organism evidence="2 3">
    <name type="scientific">Ancylostoma caninum</name>
    <name type="common">Dog hookworm</name>
    <dbReference type="NCBI Taxonomy" id="29170"/>
    <lineage>
        <taxon>Eukaryota</taxon>
        <taxon>Metazoa</taxon>
        <taxon>Ecdysozoa</taxon>
        <taxon>Nematoda</taxon>
        <taxon>Chromadorea</taxon>
        <taxon>Rhabditida</taxon>
        <taxon>Rhabditina</taxon>
        <taxon>Rhabditomorpha</taxon>
        <taxon>Strongyloidea</taxon>
        <taxon>Ancylostomatidae</taxon>
        <taxon>Ancylostomatinae</taxon>
        <taxon>Ancylostoma</taxon>
    </lineage>
</organism>
<protein>
    <submittedName>
        <fullName evidence="2">Uncharacterized protein</fullName>
    </submittedName>
</protein>
<keyword evidence="3" id="KW-1185">Reference proteome</keyword>